<dbReference type="InterPro" id="IPR002781">
    <property type="entry name" value="TM_pro_TauE-like"/>
</dbReference>
<feature type="transmembrane region" description="Helical" evidence="7">
    <location>
        <begin position="57"/>
        <end position="77"/>
    </location>
</feature>
<feature type="transmembrane region" description="Helical" evidence="7">
    <location>
        <begin position="281"/>
        <end position="298"/>
    </location>
</feature>
<name>A0A1I6UCZ3_9EURY</name>
<evidence type="ECO:0000256" key="6">
    <source>
        <dbReference type="ARBA" id="ARBA00023136"/>
    </source>
</evidence>
<keyword evidence="4 7" id="KW-0812">Transmembrane</keyword>
<keyword evidence="3 7" id="KW-1003">Cell membrane</keyword>
<dbReference type="InterPro" id="IPR052017">
    <property type="entry name" value="TSUP"/>
</dbReference>
<evidence type="ECO:0000313" key="8">
    <source>
        <dbReference type="EMBL" id="SFS99303.1"/>
    </source>
</evidence>
<feature type="transmembrane region" description="Helical" evidence="7">
    <location>
        <begin position="223"/>
        <end position="244"/>
    </location>
</feature>
<dbReference type="Proteomes" id="UP000199199">
    <property type="component" value="Unassembled WGS sequence"/>
</dbReference>
<keyword evidence="5 7" id="KW-1133">Transmembrane helix</keyword>
<evidence type="ECO:0000256" key="2">
    <source>
        <dbReference type="ARBA" id="ARBA00022448"/>
    </source>
</evidence>
<gene>
    <name evidence="8" type="ORF">SAMN04488556_3763</name>
</gene>
<keyword evidence="9" id="KW-1185">Reference proteome</keyword>
<evidence type="ECO:0000256" key="7">
    <source>
        <dbReference type="RuleBase" id="RU363041"/>
    </source>
</evidence>
<evidence type="ECO:0000256" key="1">
    <source>
        <dbReference type="ARBA" id="ARBA00004651"/>
    </source>
</evidence>
<feature type="transmembrane region" description="Helical" evidence="7">
    <location>
        <begin position="250"/>
        <end position="269"/>
    </location>
</feature>
<proteinExistence type="inferred from homology"/>
<dbReference type="PANTHER" id="PTHR30269:SF37">
    <property type="entry name" value="MEMBRANE TRANSPORTER PROTEIN"/>
    <property type="match status" value="1"/>
</dbReference>
<dbReference type="Pfam" id="PF01925">
    <property type="entry name" value="TauE"/>
    <property type="match status" value="1"/>
</dbReference>
<evidence type="ECO:0000256" key="5">
    <source>
        <dbReference type="ARBA" id="ARBA00022989"/>
    </source>
</evidence>
<evidence type="ECO:0000313" key="9">
    <source>
        <dbReference type="Proteomes" id="UP000199199"/>
    </source>
</evidence>
<dbReference type="AlphaFoldDB" id="A0A1I6UCZ3"/>
<keyword evidence="2" id="KW-0813">Transport</keyword>
<dbReference type="GO" id="GO:0005886">
    <property type="term" value="C:plasma membrane"/>
    <property type="evidence" value="ECO:0007669"/>
    <property type="project" value="UniProtKB-SubCell"/>
</dbReference>
<feature type="transmembrane region" description="Helical" evidence="7">
    <location>
        <begin position="154"/>
        <end position="172"/>
    </location>
</feature>
<comment type="similarity">
    <text evidence="7">Belongs to the 4-toluene sulfonate uptake permease (TSUP) (TC 2.A.102) family.</text>
</comment>
<protein>
    <recommendedName>
        <fullName evidence="7">Probable membrane transporter protein</fullName>
    </recommendedName>
</protein>
<evidence type="ECO:0000256" key="3">
    <source>
        <dbReference type="ARBA" id="ARBA00022475"/>
    </source>
</evidence>
<organism evidence="8 9">
    <name type="scientific">Halostagnicola kamekurae</name>
    <dbReference type="NCBI Taxonomy" id="619731"/>
    <lineage>
        <taxon>Archaea</taxon>
        <taxon>Methanobacteriati</taxon>
        <taxon>Methanobacteriota</taxon>
        <taxon>Stenosarchaea group</taxon>
        <taxon>Halobacteria</taxon>
        <taxon>Halobacteriales</taxon>
        <taxon>Natrialbaceae</taxon>
        <taxon>Halostagnicola</taxon>
    </lineage>
</organism>
<accession>A0A1I6UCZ3</accession>
<feature type="transmembrane region" description="Helical" evidence="7">
    <location>
        <begin position="129"/>
        <end position="147"/>
    </location>
</feature>
<dbReference type="OrthoDB" id="346309at2157"/>
<sequence length="307" mass="33368">MSASEPTVDIEQFLTNLRAFRYREITMVGATLLAIVASVVLFPGLENVDQGIQSDLSVGLLAGLMLVAVVGGVVKGMTGFGYSLIMTPIFATVIDPTVTVVVLAIPPWMLNAFQIAETGTGWSFVREEWSLLVLAIVGTVIGVMALATFSAGPLVPFVIGLVLLGYVAFQLVQNFVTVEEAHHPLALGTAGLSQGFLLAFANLGPLLPAYFHTFERDAERYIGGLSMVLGTIFTVRIVQMAFFTDLLTTYRFWLGSVIAVVTIVGLLGGTYLRRLEFDERTFNWFVVCLLFVISLNIFRNTVPALFL</sequence>
<feature type="transmembrane region" description="Helical" evidence="7">
    <location>
        <begin position="25"/>
        <end position="45"/>
    </location>
</feature>
<dbReference type="EMBL" id="FOZS01000004">
    <property type="protein sequence ID" value="SFS99303.1"/>
    <property type="molecule type" value="Genomic_DNA"/>
</dbReference>
<dbReference type="PANTHER" id="PTHR30269">
    <property type="entry name" value="TRANSMEMBRANE PROTEIN YFCA"/>
    <property type="match status" value="1"/>
</dbReference>
<evidence type="ECO:0000256" key="4">
    <source>
        <dbReference type="ARBA" id="ARBA00022692"/>
    </source>
</evidence>
<comment type="subcellular location">
    <subcellularLocation>
        <location evidence="1 7">Cell membrane</location>
        <topology evidence="1 7">Multi-pass membrane protein</topology>
    </subcellularLocation>
</comment>
<feature type="transmembrane region" description="Helical" evidence="7">
    <location>
        <begin position="89"/>
        <end position="109"/>
    </location>
</feature>
<dbReference type="RefSeq" id="WP_092907238.1">
    <property type="nucleotide sequence ID" value="NZ_FOZS01000004.1"/>
</dbReference>
<keyword evidence="6 7" id="KW-0472">Membrane</keyword>
<feature type="transmembrane region" description="Helical" evidence="7">
    <location>
        <begin position="192"/>
        <end position="211"/>
    </location>
</feature>
<reference evidence="9" key="1">
    <citation type="submission" date="2016-10" db="EMBL/GenBank/DDBJ databases">
        <authorList>
            <person name="Varghese N."/>
            <person name="Submissions S."/>
        </authorList>
    </citation>
    <scope>NUCLEOTIDE SEQUENCE [LARGE SCALE GENOMIC DNA]</scope>
    <source>
        <strain evidence="9">DSM 22427</strain>
    </source>
</reference>